<name>A0A8J6C2M2_DIALT</name>
<dbReference type="PANTHER" id="PTHR38130">
    <property type="entry name" value="EF-HAND DOMAIN-CONTAINING PROTEIN"/>
    <property type="match status" value="1"/>
</dbReference>
<dbReference type="PANTHER" id="PTHR38130:SF1">
    <property type="entry name" value="EF-HAND DOMAIN-CONTAINING PROTEIN"/>
    <property type="match status" value="1"/>
</dbReference>
<dbReference type="AlphaFoldDB" id="A0A8J6C2M2"/>
<organism evidence="1 2">
    <name type="scientific">Diacronema lutheri</name>
    <name type="common">Unicellular marine alga</name>
    <name type="synonym">Monochrysis lutheri</name>
    <dbReference type="NCBI Taxonomy" id="2081491"/>
    <lineage>
        <taxon>Eukaryota</taxon>
        <taxon>Haptista</taxon>
        <taxon>Haptophyta</taxon>
        <taxon>Pavlovophyceae</taxon>
        <taxon>Pavlovales</taxon>
        <taxon>Pavlovaceae</taxon>
        <taxon>Diacronema</taxon>
    </lineage>
</organism>
<comment type="caution">
    <text evidence="1">The sequence shown here is derived from an EMBL/GenBank/DDBJ whole genome shotgun (WGS) entry which is preliminary data.</text>
</comment>
<protein>
    <submittedName>
        <fullName evidence="1">Uncharacterized protein</fullName>
    </submittedName>
</protein>
<gene>
    <name evidence="1" type="ORF">KFE25_008386</name>
</gene>
<proteinExistence type="predicted"/>
<reference evidence="1" key="1">
    <citation type="submission" date="2021-05" db="EMBL/GenBank/DDBJ databases">
        <title>The genome of the haptophyte Pavlova lutheri (Diacronema luteri, Pavlovales) - a model for lipid biosynthesis in eukaryotic algae.</title>
        <authorList>
            <person name="Hulatt C.J."/>
            <person name="Posewitz M.C."/>
        </authorList>
    </citation>
    <scope>NUCLEOTIDE SEQUENCE</scope>
    <source>
        <strain evidence="1">NIVA-4/92</strain>
    </source>
</reference>
<accession>A0A8J6C2M2</accession>
<dbReference type="OrthoDB" id="10248735at2759"/>
<dbReference type="Proteomes" id="UP000751190">
    <property type="component" value="Unassembled WGS sequence"/>
</dbReference>
<evidence type="ECO:0000313" key="2">
    <source>
        <dbReference type="Proteomes" id="UP000751190"/>
    </source>
</evidence>
<sequence length="305" mass="34016">MMGGTFYGKVRDPLNTSDISGTSAMRLHRALSNDPRIVMDAELSKTSASRTRLPGGRVIDPLKPAYSLPTFKMAEYGEPRSITESMATRANQWTLQKPEAHVRSPTDAHTLRYSDINERTFRQRFRATVHTRPLPPPADDITSAREYRAVPARGTNALTPAYIGLNGKVVPPVEPHVVAHGHRYPRAHGENFSLRTDDIDRCFADAYAKKYGAFAVRTSNRVEDIFGAQHDTVCREPQVWRASGPFVDPGNRHVPETLLSKRTNRVDDIAGAQAAKGRAPFPLRRHHDARAAELVAQREYGETKT</sequence>
<evidence type="ECO:0000313" key="1">
    <source>
        <dbReference type="EMBL" id="KAG8458589.1"/>
    </source>
</evidence>
<dbReference type="EMBL" id="JAGTXO010000049">
    <property type="protein sequence ID" value="KAG8458589.1"/>
    <property type="molecule type" value="Genomic_DNA"/>
</dbReference>
<keyword evidence="2" id="KW-1185">Reference proteome</keyword>